<name>A0A511BT31_9PROT</name>
<evidence type="ECO:0000313" key="2">
    <source>
        <dbReference type="EMBL" id="GEL01108.1"/>
    </source>
</evidence>
<dbReference type="RefSeq" id="WP_147092123.1">
    <property type="nucleotide sequence ID" value="NZ_BJVC01000001.1"/>
</dbReference>
<dbReference type="AlphaFoldDB" id="A0A511BT31"/>
<keyword evidence="1" id="KW-0472">Membrane</keyword>
<comment type="caution">
    <text evidence="2">The sequence shown here is derived from an EMBL/GenBank/DDBJ whole genome shotgun (WGS) entry which is preliminary data.</text>
</comment>
<evidence type="ECO:0000256" key="1">
    <source>
        <dbReference type="SAM" id="Phobius"/>
    </source>
</evidence>
<reference evidence="2 3" key="1">
    <citation type="submission" date="2019-07" db="EMBL/GenBank/DDBJ databases">
        <title>Whole genome shotgun sequence of Swaminathania salitolerans NBRC 104436.</title>
        <authorList>
            <person name="Hosoyama A."/>
            <person name="Uohara A."/>
            <person name="Ohji S."/>
            <person name="Ichikawa N."/>
        </authorList>
    </citation>
    <scope>NUCLEOTIDE SEQUENCE [LARGE SCALE GENOMIC DNA]</scope>
    <source>
        <strain evidence="2 3">NBRC 104436</strain>
    </source>
</reference>
<feature type="transmembrane region" description="Helical" evidence="1">
    <location>
        <begin position="33"/>
        <end position="52"/>
    </location>
</feature>
<keyword evidence="3" id="KW-1185">Reference proteome</keyword>
<dbReference type="OrthoDB" id="7275499at2"/>
<accession>A0A511BT31</accession>
<proteinExistence type="predicted"/>
<feature type="transmembrane region" description="Helical" evidence="1">
    <location>
        <begin position="64"/>
        <end position="83"/>
    </location>
</feature>
<evidence type="ECO:0008006" key="4">
    <source>
        <dbReference type="Google" id="ProtNLM"/>
    </source>
</evidence>
<dbReference type="Proteomes" id="UP000321405">
    <property type="component" value="Unassembled WGS sequence"/>
</dbReference>
<gene>
    <name evidence="2" type="ORF">SSA02_02710</name>
</gene>
<protein>
    <recommendedName>
        <fullName evidence="4">2TM domain-containing protein</fullName>
    </recommendedName>
</protein>
<sequence length="86" mass="9663">MSISAESVDTAASVADIKEVEEIRAQRRLRYRMGAMVLGLLLFHVCLAWAIAGTTVDLQDHFHTNYWALGATLFWAMFAVYHMSVS</sequence>
<keyword evidence="1" id="KW-0812">Transmembrane</keyword>
<dbReference type="EMBL" id="BJVC01000001">
    <property type="protein sequence ID" value="GEL01108.1"/>
    <property type="molecule type" value="Genomic_DNA"/>
</dbReference>
<evidence type="ECO:0000313" key="3">
    <source>
        <dbReference type="Proteomes" id="UP000321405"/>
    </source>
</evidence>
<keyword evidence="1" id="KW-1133">Transmembrane helix</keyword>
<organism evidence="2 3">
    <name type="scientific">Swaminathania salitolerans</name>
    <dbReference type="NCBI Taxonomy" id="182838"/>
    <lineage>
        <taxon>Bacteria</taxon>
        <taxon>Pseudomonadati</taxon>
        <taxon>Pseudomonadota</taxon>
        <taxon>Alphaproteobacteria</taxon>
        <taxon>Acetobacterales</taxon>
        <taxon>Acetobacteraceae</taxon>
        <taxon>Swaminathania</taxon>
    </lineage>
</organism>